<proteinExistence type="predicted"/>
<sequence length="97" mass="11365">MEFREWQPCCFELGNELNPAFPCLRWCSSRFDQTGRTERHEPPSEVLEESPQSSTDMLLKVLLNRTVMINFSILKARQNKRKSRLKKLEQCSLAGTF</sequence>
<comment type="caution">
    <text evidence="1">The sequence shown here is derived from an EMBL/GenBank/DDBJ whole genome shotgun (WGS) entry which is preliminary data.</text>
</comment>
<evidence type="ECO:0000313" key="1">
    <source>
        <dbReference type="EMBL" id="KAI3876138.1"/>
    </source>
</evidence>
<evidence type="ECO:0000313" key="2">
    <source>
        <dbReference type="Proteomes" id="UP001202328"/>
    </source>
</evidence>
<gene>
    <name evidence="1" type="ORF">MKW98_029090</name>
</gene>
<dbReference type="EMBL" id="JAJJMB010012509">
    <property type="protein sequence ID" value="KAI3876138.1"/>
    <property type="molecule type" value="Genomic_DNA"/>
</dbReference>
<dbReference type="Proteomes" id="UP001202328">
    <property type="component" value="Unassembled WGS sequence"/>
</dbReference>
<name>A0AAD4X9V3_9MAGN</name>
<protein>
    <submittedName>
        <fullName evidence="1">Uncharacterized protein</fullName>
    </submittedName>
</protein>
<accession>A0AAD4X9V3</accession>
<reference evidence="1" key="1">
    <citation type="submission" date="2022-04" db="EMBL/GenBank/DDBJ databases">
        <title>A functionally conserved STORR gene fusion in Papaver species that diverged 16.8 million years ago.</title>
        <authorList>
            <person name="Catania T."/>
        </authorList>
    </citation>
    <scope>NUCLEOTIDE SEQUENCE</scope>
    <source>
        <strain evidence="1">S-188037</strain>
    </source>
</reference>
<keyword evidence="2" id="KW-1185">Reference proteome</keyword>
<dbReference type="AlphaFoldDB" id="A0AAD4X9V3"/>
<organism evidence="1 2">
    <name type="scientific">Papaver atlanticum</name>
    <dbReference type="NCBI Taxonomy" id="357466"/>
    <lineage>
        <taxon>Eukaryota</taxon>
        <taxon>Viridiplantae</taxon>
        <taxon>Streptophyta</taxon>
        <taxon>Embryophyta</taxon>
        <taxon>Tracheophyta</taxon>
        <taxon>Spermatophyta</taxon>
        <taxon>Magnoliopsida</taxon>
        <taxon>Ranunculales</taxon>
        <taxon>Papaveraceae</taxon>
        <taxon>Papaveroideae</taxon>
        <taxon>Papaver</taxon>
    </lineage>
</organism>